<sequence>MAQEKKNAVPYSPMYNTTGWASVGALDRTNGSWPQQQKASLPL</sequence>
<evidence type="ECO:0000313" key="2">
    <source>
        <dbReference type="Proteomes" id="UP000236290"/>
    </source>
</evidence>
<proteinExistence type="predicted"/>
<dbReference type="EMBL" id="MTYI01000052">
    <property type="protein sequence ID" value="PNP55653.1"/>
    <property type="molecule type" value="Genomic_DNA"/>
</dbReference>
<dbReference type="AlphaFoldDB" id="A0A2K0UD02"/>
<evidence type="ECO:0000313" key="1">
    <source>
        <dbReference type="EMBL" id="PNP55653.1"/>
    </source>
</evidence>
<gene>
    <name evidence="1" type="ORF">THARTR1_04177</name>
</gene>
<accession>A0A2K0UD02</accession>
<dbReference type="Proteomes" id="UP000236290">
    <property type="component" value="Unassembled WGS sequence"/>
</dbReference>
<protein>
    <submittedName>
        <fullName evidence="1">Uncharacterized protein</fullName>
    </submittedName>
</protein>
<comment type="caution">
    <text evidence="1">The sequence shown here is derived from an EMBL/GenBank/DDBJ whole genome shotgun (WGS) entry which is preliminary data.</text>
</comment>
<organism evidence="1 2">
    <name type="scientific">Trichoderma harzianum</name>
    <name type="common">Hypocrea lixii</name>
    <dbReference type="NCBI Taxonomy" id="5544"/>
    <lineage>
        <taxon>Eukaryota</taxon>
        <taxon>Fungi</taxon>
        <taxon>Dikarya</taxon>
        <taxon>Ascomycota</taxon>
        <taxon>Pezizomycotina</taxon>
        <taxon>Sordariomycetes</taxon>
        <taxon>Hypocreomycetidae</taxon>
        <taxon>Hypocreales</taxon>
        <taxon>Hypocreaceae</taxon>
        <taxon>Trichoderma</taxon>
    </lineage>
</organism>
<reference evidence="1 2" key="1">
    <citation type="submission" date="2017-02" db="EMBL/GenBank/DDBJ databases">
        <title>Genomes of Trichoderma spp. with biocontrol activity.</title>
        <authorList>
            <person name="Gardiner D."/>
            <person name="Kazan K."/>
            <person name="Vos C."/>
            <person name="Harvey P."/>
        </authorList>
    </citation>
    <scope>NUCLEOTIDE SEQUENCE [LARGE SCALE GENOMIC DNA]</scope>
    <source>
        <strain evidence="1 2">Tr1</strain>
    </source>
</reference>
<dbReference type="OrthoDB" id="270568at2759"/>
<name>A0A2K0UD02_TRIHA</name>